<name>A0ABP0QCP4_9DINO</name>
<evidence type="ECO:0000259" key="4">
    <source>
        <dbReference type="Pfam" id="PF00383"/>
    </source>
</evidence>
<keyword evidence="1" id="KW-0853">WD repeat</keyword>
<proteinExistence type="predicted"/>
<dbReference type="EMBL" id="CAXAMM010039374">
    <property type="protein sequence ID" value="CAK9086007.1"/>
    <property type="molecule type" value="Genomic_DNA"/>
</dbReference>
<dbReference type="Pfam" id="PF00400">
    <property type="entry name" value="WD40"/>
    <property type="match status" value="1"/>
</dbReference>
<dbReference type="SUPFAM" id="SSF50978">
    <property type="entry name" value="WD40 repeat-like"/>
    <property type="match status" value="1"/>
</dbReference>
<keyword evidence="2" id="KW-0677">Repeat</keyword>
<gene>
    <name evidence="5" type="ORF">SCF082_LOCUS40706</name>
</gene>
<dbReference type="Pfam" id="PF00383">
    <property type="entry name" value="dCMP_cyt_deam_1"/>
    <property type="match status" value="1"/>
</dbReference>
<feature type="compositionally biased region" description="Basic residues" evidence="3">
    <location>
        <begin position="405"/>
        <end position="416"/>
    </location>
</feature>
<dbReference type="Proteomes" id="UP001642464">
    <property type="component" value="Unassembled WGS sequence"/>
</dbReference>
<dbReference type="InterPro" id="IPR036322">
    <property type="entry name" value="WD40_repeat_dom_sf"/>
</dbReference>
<dbReference type="InterPro" id="IPR016193">
    <property type="entry name" value="Cytidine_deaminase-like"/>
</dbReference>
<feature type="compositionally biased region" description="Polar residues" evidence="3">
    <location>
        <begin position="382"/>
        <end position="399"/>
    </location>
</feature>
<dbReference type="InterPro" id="IPR002125">
    <property type="entry name" value="CMP_dCMP_dom"/>
</dbReference>
<evidence type="ECO:0000256" key="3">
    <source>
        <dbReference type="SAM" id="MobiDB-lite"/>
    </source>
</evidence>
<dbReference type="Gene3D" id="2.130.10.10">
    <property type="entry name" value="YVTN repeat-like/Quinoprotein amine dehydrogenase"/>
    <property type="match status" value="1"/>
</dbReference>
<evidence type="ECO:0000256" key="2">
    <source>
        <dbReference type="ARBA" id="ARBA00022737"/>
    </source>
</evidence>
<sequence>MKRPSADHDAKDSSKVPRSCAPLPTPTADAQQLARLLEVIESEVLPKTAQGVKEGNKVFGAAVLRDVEGYPTLIAETNHEILCPLYHGEVYTIKKLSDLPPEQRGKPEESLFLSTHEPCCMCVSAIVWAGYKKIIYLFPYESTRDQGIPHDLQIMHELWAVERYQACNKFCASAGIPDLIEALPEKARAPLKEQVARITARYAELSQKYHQELVREVGELGEHLGLQLKRCPRSRTERAFPVPASAKLARLRTLQTSASGCDGFRFQGMSCSADRSVILWDLQVAEPLQKFRGHPGSVWCMDVDWSGRRMVTGSGPGDNSIMVWDFKDGFVESVITGHEGSVWAVAVDWDCAHKALEASKGIGLQPKQQGEEDGSPSPRAPSHTSHASHATGQPDSQTGEAEGRRARKRWVKRRRR</sequence>
<organism evidence="5 6">
    <name type="scientific">Durusdinium trenchii</name>
    <dbReference type="NCBI Taxonomy" id="1381693"/>
    <lineage>
        <taxon>Eukaryota</taxon>
        <taxon>Sar</taxon>
        <taxon>Alveolata</taxon>
        <taxon>Dinophyceae</taxon>
        <taxon>Suessiales</taxon>
        <taxon>Symbiodiniaceae</taxon>
        <taxon>Durusdinium</taxon>
    </lineage>
</organism>
<protein>
    <submittedName>
        <fullName evidence="5">Dynein assembly factor with WDR repeat domains 1 (Outer row dynein assembly protein 16 homolog) (WD repeat-containing protein 69)</fullName>
    </submittedName>
</protein>
<dbReference type="InterPro" id="IPR001680">
    <property type="entry name" value="WD40_rpt"/>
</dbReference>
<evidence type="ECO:0000256" key="1">
    <source>
        <dbReference type="ARBA" id="ARBA00022574"/>
    </source>
</evidence>
<dbReference type="Gene3D" id="3.40.140.10">
    <property type="entry name" value="Cytidine Deaminase, domain 2"/>
    <property type="match status" value="1"/>
</dbReference>
<evidence type="ECO:0000313" key="5">
    <source>
        <dbReference type="EMBL" id="CAK9086007.1"/>
    </source>
</evidence>
<dbReference type="InterPro" id="IPR015943">
    <property type="entry name" value="WD40/YVTN_repeat-like_dom_sf"/>
</dbReference>
<keyword evidence="6" id="KW-1185">Reference proteome</keyword>
<feature type="compositionally biased region" description="Basic and acidic residues" evidence="3">
    <location>
        <begin position="1"/>
        <end position="15"/>
    </location>
</feature>
<dbReference type="SMART" id="SM00320">
    <property type="entry name" value="WD40"/>
    <property type="match status" value="2"/>
</dbReference>
<dbReference type="PANTHER" id="PTHR22847">
    <property type="entry name" value="WD40 REPEAT PROTEIN"/>
    <property type="match status" value="1"/>
</dbReference>
<dbReference type="SUPFAM" id="SSF53927">
    <property type="entry name" value="Cytidine deaminase-like"/>
    <property type="match status" value="1"/>
</dbReference>
<dbReference type="PANTHER" id="PTHR22847:SF637">
    <property type="entry name" value="WD REPEAT DOMAIN 5B"/>
    <property type="match status" value="1"/>
</dbReference>
<comment type="caution">
    <text evidence="5">The sequence shown here is derived from an EMBL/GenBank/DDBJ whole genome shotgun (WGS) entry which is preliminary data.</text>
</comment>
<feature type="region of interest" description="Disordered" evidence="3">
    <location>
        <begin position="1"/>
        <end position="27"/>
    </location>
</feature>
<accession>A0ABP0QCP4</accession>
<feature type="region of interest" description="Disordered" evidence="3">
    <location>
        <begin position="360"/>
        <end position="416"/>
    </location>
</feature>
<feature type="domain" description="CMP/dCMP-type deaminase" evidence="4">
    <location>
        <begin position="52"/>
        <end position="137"/>
    </location>
</feature>
<evidence type="ECO:0000313" key="6">
    <source>
        <dbReference type="Proteomes" id="UP001642464"/>
    </source>
</evidence>
<reference evidence="5 6" key="1">
    <citation type="submission" date="2024-02" db="EMBL/GenBank/DDBJ databases">
        <authorList>
            <person name="Chen Y."/>
            <person name="Shah S."/>
            <person name="Dougan E. K."/>
            <person name="Thang M."/>
            <person name="Chan C."/>
        </authorList>
    </citation>
    <scope>NUCLEOTIDE SEQUENCE [LARGE SCALE GENOMIC DNA]</scope>
</reference>